<dbReference type="EnsemblPlants" id="KRH70791">
    <property type="protein sequence ID" value="KRH70791"/>
    <property type="gene ID" value="GLYMA_02G111200"/>
</dbReference>
<evidence type="ECO:0000313" key="3">
    <source>
        <dbReference type="Proteomes" id="UP000008827"/>
    </source>
</evidence>
<name>A0A0R0KVL1_SOYBN</name>
<keyword evidence="3" id="KW-1185">Reference proteome</keyword>
<dbReference type="Gramene" id="KRH70791">
    <property type="protein sequence ID" value="KRH70791"/>
    <property type="gene ID" value="GLYMA_02G111200"/>
</dbReference>
<evidence type="ECO:0000313" key="2">
    <source>
        <dbReference type="EnsemblPlants" id="KRH70791"/>
    </source>
</evidence>
<accession>A0A0R0KVL1</accession>
<dbReference type="AlphaFoldDB" id="A0A0R0KVL1"/>
<organism evidence="1">
    <name type="scientific">Glycine max</name>
    <name type="common">Soybean</name>
    <name type="synonym">Glycine hispida</name>
    <dbReference type="NCBI Taxonomy" id="3847"/>
    <lineage>
        <taxon>Eukaryota</taxon>
        <taxon>Viridiplantae</taxon>
        <taxon>Streptophyta</taxon>
        <taxon>Embryophyta</taxon>
        <taxon>Tracheophyta</taxon>
        <taxon>Spermatophyta</taxon>
        <taxon>Magnoliopsida</taxon>
        <taxon>eudicotyledons</taxon>
        <taxon>Gunneridae</taxon>
        <taxon>Pentapetalae</taxon>
        <taxon>rosids</taxon>
        <taxon>fabids</taxon>
        <taxon>Fabales</taxon>
        <taxon>Fabaceae</taxon>
        <taxon>Papilionoideae</taxon>
        <taxon>50 kb inversion clade</taxon>
        <taxon>NPAAA clade</taxon>
        <taxon>indigoferoid/millettioid clade</taxon>
        <taxon>Phaseoleae</taxon>
        <taxon>Glycine</taxon>
        <taxon>Glycine subgen. Soja</taxon>
    </lineage>
</organism>
<reference evidence="1" key="3">
    <citation type="submission" date="2018-07" db="EMBL/GenBank/DDBJ databases">
        <title>WGS assembly of Glycine max.</title>
        <authorList>
            <person name="Schmutz J."/>
            <person name="Cannon S."/>
            <person name="Schlueter J."/>
            <person name="Ma J."/>
            <person name="Mitros T."/>
            <person name="Nelson W."/>
            <person name="Hyten D."/>
            <person name="Song Q."/>
            <person name="Thelen J."/>
            <person name="Cheng J."/>
            <person name="Xu D."/>
            <person name="Hellsten U."/>
            <person name="May G."/>
            <person name="Yu Y."/>
            <person name="Sakurai T."/>
            <person name="Umezawa T."/>
            <person name="Bhattacharyya M."/>
            <person name="Sandhu D."/>
            <person name="Valliyodan B."/>
            <person name="Lindquist E."/>
            <person name="Peto M."/>
            <person name="Grant D."/>
            <person name="Shu S."/>
            <person name="Goodstein D."/>
            <person name="Barry K."/>
            <person name="Futrell-Griggs M."/>
            <person name="Abernathy B."/>
            <person name="Du J."/>
            <person name="Tian Z."/>
            <person name="Zhu L."/>
            <person name="Gill N."/>
            <person name="Joshi T."/>
            <person name="Libault M."/>
            <person name="Sethuraman A."/>
            <person name="Zhang X."/>
            <person name="Shinozaki K."/>
            <person name="Nguyen H."/>
            <person name="Wing R."/>
            <person name="Cregan P."/>
            <person name="Specht J."/>
            <person name="Grimwood J."/>
            <person name="Rokhsar D."/>
            <person name="Stacey G."/>
            <person name="Shoemaker R."/>
            <person name="Jackson S."/>
        </authorList>
    </citation>
    <scope>NUCLEOTIDE SEQUENCE</scope>
    <source>
        <tissue evidence="1">Callus</tissue>
    </source>
</reference>
<dbReference type="InParanoid" id="A0A0R0KVL1"/>
<gene>
    <name evidence="1" type="ORF">GLYMA_02G111200</name>
</gene>
<dbReference type="Proteomes" id="UP000008827">
    <property type="component" value="Chromosome 2"/>
</dbReference>
<proteinExistence type="predicted"/>
<evidence type="ECO:0000313" key="1">
    <source>
        <dbReference type="EMBL" id="KRH70791.1"/>
    </source>
</evidence>
<reference evidence="2" key="2">
    <citation type="submission" date="2018-02" db="UniProtKB">
        <authorList>
            <consortium name="EnsemblPlants"/>
        </authorList>
    </citation>
    <scope>IDENTIFICATION</scope>
    <source>
        <strain evidence="2">Williams 82</strain>
    </source>
</reference>
<protein>
    <submittedName>
        <fullName evidence="1 2">Uncharacterized protein</fullName>
    </submittedName>
</protein>
<dbReference type="EMBL" id="CM000835">
    <property type="protein sequence ID" value="KRH70791.1"/>
    <property type="molecule type" value="Genomic_DNA"/>
</dbReference>
<sequence length="48" mass="5565">MLILPWCSVFYHVPNTKVKELMDGYNIFGFSKVNLINQVVVEFCGKKN</sequence>
<reference evidence="1 2" key="1">
    <citation type="journal article" date="2010" name="Nature">
        <title>Genome sequence of the palaeopolyploid soybean.</title>
        <authorList>
            <person name="Schmutz J."/>
            <person name="Cannon S.B."/>
            <person name="Schlueter J."/>
            <person name="Ma J."/>
            <person name="Mitros T."/>
            <person name="Nelson W."/>
            <person name="Hyten D.L."/>
            <person name="Song Q."/>
            <person name="Thelen J.J."/>
            <person name="Cheng J."/>
            <person name="Xu D."/>
            <person name="Hellsten U."/>
            <person name="May G.D."/>
            <person name="Yu Y."/>
            <person name="Sakurai T."/>
            <person name="Umezawa T."/>
            <person name="Bhattacharyya M.K."/>
            <person name="Sandhu D."/>
            <person name="Valliyodan B."/>
            <person name="Lindquist E."/>
            <person name="Peto M."/>
            <person name="Grant D."/>
            <person name="Shu S."/>
            <person name="Goodstein D."/>
            <person name="Barry K."/>
            <person name="Futrell-Griggs M."/>
            <person name="Abernathy B."/>
            <person name="Du J."/>
            <person name="Tian Z."/>
            <person name="Zhu L."/>
            <person name="Gill N."/>
            <person name="Joshi T."/>
            <person name="Libault M."/>
            <person name="Sethuraman A."/>
            <person name="Zhang X.-C."/>
            <person name="Shinozaki K."/>
            <person name="Nguyen H.T."/>
            <person name="Wing R.A."/>
            <person name="Cregan P."/>
            <person name="Specht J."/>
            <person name="Grimwood J."/>
            <person name="Rokhsar D."/>
            <person name="Stacey G."/>
            <person name="Shoemaker R.C."/>
            <person name="Jackson S.A."/>
        </authorList>
    </citation>
    <scope>NUCLEOTIDE SEQUENCE [LARGE SCALE GENOMIC DNA]</scope>
    <source>
        <strain evidence="2">cv. Williams 82</strain>
        <tissue evidence="1">Callus</tissue>
    </source>
</reference>